<feature type="region of interest" description="Disordered" evidence="1">
    <location>
        <begin position="92"/>
        <end position="112"/>
    </location>
</feature>
<organism evidence="2 3">
    <name type="scientific">Mortierella polycephala</name>
    <dbReference type="NCBI Taxonomy" id="41804"/>
    <lineage>
        <taxon>Eukaryota</taxon>
        <taxon>Fungi</taxon>
        <taxon>Fungi incertae sedis</taxon>
        <taxon>Mucoromycota</taxon>
        <taxon>Mortierellomycotina</taxon>
        <taxon>Mortierellomycetes</taxon>
        <taxon>Mortierellales</taxon>
        <taxon>Mortierellaceae</taxon>
        <taxon>Mortierella</taxon>
    </lineage>
</organism>
<dbReference type="Proteomes" id="UP000726737">
    <property type="component" value="Unassembled WGS sequence"/>
</dbReference>
<feature type="compositionally biased region" description="Basic residues" evidence="1">
    <location>
        <begin position="43"/>
        <end position="57"/>
    </location>
</feature>
<evidence type="ECO:0000313" key="3">
    <source>
        <dbReference type="Proteomes" id="UP000726737"/>
    </source>
</evidence>
<reference evidence="2" key="1">
    <citation type="journal article" date="2020" name="Fungal Divers.">
        <title>Resolving the Mortierellaceae phylogeny through synthesis of multi-gene phylogenetics and phylogenomics.</title>
        <authorList>
            <person name="Vandepol N."/>
            <person name="Liber J."/>
            <person name="Desiro A."/>
            <person name="Na H."/>
            <person name="Kennedy M."/>
            <person name="Barry K."/>
            <person name="Grigoriev I.V."/>
            <person name="Miller A.N."/>
            <person name="O'Donnell K."/>
            <person name="Stajich J.E."/>
            <person name="Bonito G."/>
        </authorList>
    </citation>
    <scope>NUCLEOTIDE SEQUENCE</scope>
    <source>
        <strain evidence="2">KOD948</strain>
    </source>
</reference>
<dbReference type="AlphaFoldDB" id="A0A9P6U0W8"/>
<keyword evidence="3" id="KW-1185">Reference proteome</keyword>
<accession>A0A9P6U0W8</accession>
<evidence type="ECO:0000256" key="1">
    <source>
        <dbReference type="SAM" id="MobiDB-lite"/>
    </source>
</evidence>
<evidence type="ECO:0000313" key="2">
    <source>
        <dbReference type="EMBL" id="KAG0254468.1"/>
    </source>
</evidence>
<sequence>MSLLHSRPVAAQRVYSKPSTMDRLKSLFSSRSRTVATNPTVPRRTRRTRCKKRAVRQPVRKTGLFHKSRPRRRVGTTRKRTGFWASLRPHHRRRPATVPVRSYRRPHRSHKRSTIGVILAALYLKRKHKHHKQHKKERR</sequence>
<feature type="region of interest" description="Disordered" evidence="1">
    <location>
        <begin position="34"/>
        <end position="57"/>
    </location>
</feature>
<proteinExistence type="predicted"/>
<comment type="caution">
    <text evidence="2">The sequence shown here is derived from an EMBL/GenBank/DDBJ whole genome shotgun (WGS) entry which is preliminary data.</text>
</comment>
<dbReference type="OrthoDB" id="2441155at2759"/>
<name>A0A9P6U0W8_9FUNG</name>
<dbReference type="EMBL" id="JAAAJA010000402">
    <property type="protein sequence ID" value="KAG0254468.1"/>
    <property type="molecule type" value="Genomic_DNA"/>
</dbReference>
<protein>
    <submittedName>
        <fullName evidence="2">Uncharacterized protein</fullName>
    </submittedName>
</protein>
<feature type="compositionally biased region" description="Basic residues" evidence="1">
    <location>
        <begin position="102"/>
        <end position="112"/>
    </location>
</feature>
<gene>
    <name evidence="2" type="ORF">BG011_005770</name>
</gene>